<evidence type="ECO:0000256" key="12">
    <source>
        <dbReference type="ARBA" id="ARBA00023136"/>
    </source>
</evidence>
<evidence type="ECO:0000256" key="5">
    <source>
        <dbReference type="ARBA" id="ARBA00022679"/>
    </source>
</evidence>
<evidence type="ECO:0000256" key="3">
    <source>
        <dbReference type="ARBA" id="ARBA00022475"/>
    </source>
</evidence>
<evidence type="ECO:0000313" key="14">
    <source>
        <dbReference type="Proteomes" id="UP000066624"/>
    </source>
</evidence>
<reference evidence="13 14" key="1">
    <citation type="submission" date="2015-07" db="EMBL/GenBank/DDBJ databases">
        <authorList>
            <person name="Noorani M."/>
        </authorList>
    </citation>
    <scope>NUCLEOTIDE SEQUENCE [LARGE SCALE GENOMIC DNA]</scope>
    <source>
        <strain evidence="13 14">KCTC 42284</strain>
    </source>
</reference>
<dbReference type="GO" id="GO:0016301">
    <property type="term" value="F:kinase activity"/>
    <property type="evidence" value="ECO:0007669"/>
    <property type="project" value="UniProtKB-KW"/>
</dbReference>
<keyword evidence="10" id="KW-0067">ATP-binding</keyword>
<keyword evidence="12" id="KW-0472">Membrane</keyword>
<dbReference type="InterPro" id="IPR050154">
    <property type="entry name" value="UbiB_kinase"/>
</dbReference>
<gene>
    <name evidence="13" type="ORF">WM2015_2353</name>
</gene>
<dbReference type="SUPFAM" id="SSF56112">
    <property type="entry name" value="Protein kinase-like (PK-like)"/>
    <property type="match status" value="1"/>
</dbReference>
<dbReference type="AlphaFoldDB" id="A0A0K0XYL6"/>
<dbReference type="PANTHER" id="PTHR10566:SF113">
    <property type="entry name" value="PROTEIN ACTIVITY OF BC1 COMPLEX KINASE 7, CHLOROPLASTIC"/>
    <property type="match status" value="1"/>
</dbReference>
<dbReference type="GO" id="GO:0006744">
    <property type="term" value="P:ubiquinone biosynthetic process"/>
    <property type="evidence" value="ECO:0007669"/>
    <property type="project" value="UniProtKB-UniPathway"/>
</dbReference>
<evidence type="ECO:0000256" key="4">
    <source>
        <dbReference type="ARBA" id="ARBA00022519"/>
    </source>
</evidence>
<evidence type="ECO:0000256" key="10">
    <source>
        <dbReference type="ARBA" id="ARBA00022840"/>
    </source>
</evidence>
<protein>
    <submittedName>
        <fullName evidence="13">2-polyprenylphenol 6-hydroxylase</fullName>
    </submittedName>
</protein>
<dbReference type="GO" id="GO:0005524">
    <property type="term" value="F:ATP binding"/>
    <property type="evidence" value="ECO:0007669"/>
    <property type="project" value="UniProtKB-KW"/>
</dbReference>
<evidence type="ECO:0000256" key="2">
    <source>
        <dbReference type="ARBA" id="ARBA00009670"/>
    </source>
</evidence>
<dbReference type="InterPro" id="IPR004147">
    <property type="entry name" value="ABC1_dom"/>
</dbReference>
<evidence type="ECO:0000256" key="6">
    <source>
        <dbReference type="ARBA" id="ARBA00022688"/>
    </source>
</evidence>
<dbReference type="KEGG" id="wma:WM2015_2353"/>
<dbReference type="Proteomes" id="UP000066624">
    <property type="component" value="Chromosome"/>
</dbReference>
<dbReference type="RefSeq" id="WP_211260930.1">
    <property type="nucleotide sequence ID" value="NZ_CP012154.1"/>
</dbReference>
<keyword evidence="5" id="KW-0808">Transferase</keyword>
<keyword evidence="3" id="KW-1003">Cell membrane</keyword>
<dbReference type="EMBL" id="CP012154">
    <property type="protein sequence ID" value="AKS42716.1"/>
    <property type="molecule type" value="Genomic_DNA"/>
</dbReference>
<evidence type="ECO:0000256" key="1">
    <source>
        <dbReference type="ARBA" id="ARBA00005020"/>
    </source>
</evidence>
<evidence type="ECO:0000256" key="8">
    <source>
        <dbReference type="ARBA" id="ARBA00022741"/>
    </source>
</evidence>
<sequence>MIRHGLRLASIGLTLARYRLDEGLKGWPIHLLASSARVLSWGPRPPVDANRGHRLRLALQELGPIYVKFGQILSTRRDLLPPDIADELAGLQDDVEPFGVDEARAIVEAELEAPIDELFEDFENTPLASASIAQVHGARLKSGESVVVKIVRPGIKRQIDRDLALIKSLARLVRKTHPEGERIRPDEVVAEFERVVDGELDMQAEAANASLIRRNFEDSSDLYIPEIHWELTASRVLVMERVSGIPVRRIDELKRLGVDLEKLARRGIRVFYTQVFRDNLFHADMHPGNILVDASNPDDPTFISLDFGIVGSLTPKDLYYIGENFLAIFNREYRRVAELHVEAGWVPADTRIDQLEAAARTVCEPAFTRPLEEVSFAELVINLFQVARKFKLTIQPQLIMLQKTLLNIEGMGRDLYPKINIWEVAKPELESIYQERYGLPRTAQRIRRQLPGMLARSPELPTLIYEYLKMAGSGHIRTRIDSSDLAELAEELGQHNRRLPGAIVAAGLIVAGAVLAGYQVGPLWQDISIAGGVSALLGLIIGWRSWRG</sequence>
<keyword evidence="6" id="KW-0831">Ubiquinone biosynthesis</keyword>
<evidence type="ECO:0000256" key="11">
    <source>
        <dbReference type="ARBA" id="ARBA00022989"/>
    </source>
</evidence>
<dbReference type="PATRIC" id="fig|1579979.3.peg.2405"/>
<dbReference type="PANTHER" id="PTHR10566">
    <property type="entry name" value="CHAPERONE-ACTIVITY OF BC1 COMPLEX CABC1 -RELATED"/>
    <property type="match status" value="1"/>
</dbReference>
<dbReference type="STRING" id="1579979.WM2015_2353"/>
<keyword evidence="9" id="KW-0418">Kinase</keyword>
<dbReference type="InterPro" id="IPR010232">
    <property type="entry name" value="UbiB"/>
</dbReference>
<keyword evidence="14" id="KW-1185">Reference proteome</keyword>
<dbReference type="CDD" id="cd13972">
    <property type="entry name" value="UbiB"/>
    <property type="match status" value="1"/>
</dbReference>
<evidence type="ECO:0000313" key="13">
    <source>
        <dbReference type="EMBL" id="AKS42716.1"/>
    </source>
</evidence>
<accession>A0A0K0XYL6</accession>
<keyword evidence="11" id="KW-1133">Transmembrane helix</keyword>
<keyword evidence="7" id="KW-0812">Transmembrane</keyword>
<name>A0A0K0XYL6_9GAMM</name>
<dbReference type="NCBIfam" id="NF003404">
    <property type="entry name" value="PRK04750.1"/>
    <property type="match status" value="1"/>
</dbReference>
<comment type="pathway">
    <text evidence="1">Cofactor biosynthesis; ubiquinone biosynthesis [regulation].</text>
</comment>
<organism evidence="13 14">
    <name type="scientific">Wenzhouxiangella marina</name>
    <dbReference type="NCBI Taxonomy" id="1579979"/>
    <lineage>
        <taxon>Bacteria</taxon>
        <taxon>Pseudomonadati</taxon>
        <taxon>Pseudomonadota</taxon>
        <taxon>Gammaproteobacteria</taxon>
        <taxon>Chromatiales</taxon>
        <taxon>Wenzhouxiangellaceae</taxon>
        <taxon>Wenzhouxiangella</taxon>
    </lineage>
</organism>
<dbReference type="NCBIfam" id="TIGR01982">
    <property type="entry name" value="UbiB"/>
    <property type="match status" value="1"/>
</dbReference>
<dbReference type="Pfam" id="PF03109">
    <property type="entry name" value="ABC1"/>
    <property type="match status" value="1"/>
</dbReference>
<evidence type="ECO:0000256" key="7">
    <source>
        <dbReference type="ARBA" id="ARBA00022692"/>
    </source>
</evidence>
<dbReference type="InterPro" id="IPR011009">
    <property type="entry name" value="Kinase-like_dom_sf"/>
</dbReference>
<keyword evidence="8" id="KW-0547">Nucleotide-binding</keyword>
<comment type="similarity">
    <text evidence="2">Belongs to the protein kinase superfamily. ADCK protein kinase family.</text>
</comment>
<dbReference type="InterPro" id="IPR045308">
    <property type="entry name" value="UbiB_bact"/>
</dbReference>
<proteinExistence type="inferred from homology"/>
<dbReference type="UniPathway" id="UPA00232"/>
<keyword evidence="4" id="KW-0997">Cell inner membrane</keyword>
<evidence type="ECO:0000256" key="9">
    <source>
        <dbReference type="ARBA" id="ARBA00022777"/>
    </source>
</evidence>